<dbReference type="GO" id="GO:0046872">
    <property type="term" value="F:metal ion binding"/>
    <property type="evidence" value="ECO:0007669"/>
    <property type="project" value="UniProtKB-KW"/>
</dbReference>
<proteinExistence type="predicted"/>
<dbReference type="Pfam" id="PF00034">
    <property type="entry name" value="Cytochrom_C"/>
    <property type="match status" value="1"/>
</dbReference>
<evidence type="ECO:0000256" key="2">
    <source>
        <dbReference type="ARBA" id="ARBA00022723"/>
    </source>
</evidence>
<dbReference type="Gene3D" id="1.10.760.10">
    <property type="entry name" value="Cytochrome c-like domain"/>
    <property type="match status" value="1"/>
</dbReference>
<dbReference type="PROSITE" id="PS51007">
    <property type="entry name" value="CYTC"/>
    <property type="match status" value="1"/>
</dbReference>
<keyword evidence="3 4" id="KW-0408">Iron</keyword>
<dbReference type="Proteomes" id="UP001165679">
    <property type="component" value="Unassembled WGS sequence"/>
</dbReference>
<gene>
    <name evidence="6" type="ORF">OL599_25110</name>
</gene>
<dbReference type="GO" id="GO:0020037">
    <property type="term" value="F:heme binding"/>
    <property type="evidence" value="ECO:0007669"/>
    <property type="project" value="InterPro"/>
</dbReference>
<reference evidence="6" key="1">
    <citation type="submission" date="2022-09" db="EMBL/GenBank/DDBJ databases">
        <title>Rhodovastum sp. nov. RN2-1 isolated from soil in Seongnam, South Korea.</title>
        <authorList>
            <person name="Le N.T."/>
        </authorList>
    </citation>
    <scope>NUCLEOTIDE SEQUENCE</scope>
    <source>
        <strain evidence="6">RN2-1</strain>
    </source>
</reference>
<dbReference type="InterPro" id="IPR051459">
    <property type="entry name" value="Cytochrome_c-type_DH"/>
</dbReference>
<dbReference type="SUPFAM" id="SSF46626">
    <property type="entry name" value="Cytochrome c"/>
    <property type="match status" value="1"/>
</dbReference>
<comment type="caution">
    <text evidence="6">The sequence shown here is derived from an EMBL/GenBank/DDBJ whole genome shotgun (WGS) entry which is preliminary data.</text>
</comment>
<evidence type="ECO:0000256" key="1">
    <source>
        <dbReference type="ARBA" id="ARBA00022617"/>
    </source>
</evidence>
<name>A0AA41YSN6_9PROT</name>
<feature type="domain" description="Cytochrome c" evidence="5">
    <location>
        <begin position="78"/>
        <end position="172"/>
    </location>
</feature>
<keyword evidence="1 4" id="KW-0349">Heme</keyword>
<dbReference type="InterPro" id="IPR009056">
    <property type="entry name" value="Cyt_c-like_dom"/>
</dbReference>
<sequence>MSGIGAWSRAGVVEYLRNGAAPDRAQAAGPMAAAVEALAAWLASQPPVRDPADQIAASARGKPLAPELVPRGIMPAHLSAEQGGAVLYNTSCASCHGATGAGDGYFPSLYHNTTTGHRDPSNLIAVLLNGVQRTTAATGVVFMPGFDGSVGMPGGLSDAELATLANFVLTQFGDPAAAKVTVADIAASRAGQ</sequence>
<reference evidence="6" key="2">
    <citation type="submission" date="2022-10" db="EMBL/GenBank/DDBJ databases">
        <authorList>
            <person name="Trinh H.N."/>
        </authorList>
    </citation>
    <scope>NUCLEOTIDE SEQUENCE</scope>
    <source>
        <strain evidence="6">RN2-1</strain>
    </source>
</reference>
<dbReference type="InterPro" id="IPR036909">
    <property type="entry name" value="Cyt_c-like_dom_sf"/>
</dbReference>
<protein>
    <submittedName>
        <fullName evidence="6">Cytochrome c</fullName>
    </submittedName>
</protein>
<dbReference type="GO" id="GO:0009055">
    <property type="term" value="F:electron transfer activity"/>
    <property type="evidence" value="ECO:0007669"/>
    <property type="project" value="InterPro"/>
</dbReference>
<keyword evidence="2 4" id="KW-0479">Metal-binding</keyword>
<organism evidence="6 7">
    <name type="scientific">Limobrevibacterium gyesilva</name>
    <dbReference type="NCBI Taxonomy" id="2991712"/>
    <lineage>
        <taxon>Bacteria</taxon>
        <taxon>Pseudomonadati</taxon>
        <taxon>Pseudomonadota</taxon>
        <taxon>Alphaproteobacteria</taxon>
        <taxon>Acetobacterales</taxon>
        <taxon>Acetobacteraceae</taxon>
        <taxon>Limobrevibacterium</taxon>
    </lineage>
</organism>
<evidence type="ECO:0000259" key="5">
    <source>
        <dbReference type="PROSITE" id="PS51007"/>
    </source>
</evidence>
<keyword evidence="7" id="KW-1185">Reference proteome</keyword>
<dbReference type="AlphaFoldDB" id="A0AA41YSN6"/>
<dbReference type="RefSeq" id="WP_264716800.1">
    <property type="nucleotide sequence ID" value="NZ_JAPDNT010000056.1"/>
</dbReference>
<evidence type="ECO:0000256" key="3">
    <source>
        <dbReference type="ARBA" id="ARBA00023004"/>
    </source>
</evidence>
<accession>A0AA41YSN6</accession>
<evidence type="ECO:0000313" key="6">
    <source>
        <dbReference type="EMBL" id="MCW3477832.1"/>
    </source>
</evidence>
<evidence type="ECO:0000313" key="7">
    <source>
        <dbReference type="Proteomes" id="UP001165679"/>
    </source>
</evidence>
<dbReference type="PANTHER" id="PTHR35008:SF8">
    <property type="entry name" value="ALCOHOL DEHYDROGENASE CYTOCHROME C SUBUNIT"/>
    <property type="match status" value="1"/>
</dbReference>
<evidence type="ECO:0000256" key="4">
    <source>
        <dbReference type="PROSITE-ProRule" id="PRU00433"/>
    </source>
</evidence>
<dbReference type="EMBL" id="JAPDNT010000056">
    <property type="protein sequence ID" value="MCW3477832.1"/>
    <property type="molecule type" value="Genomic_DNA"/>
</dbReference>
<dbReference type="PANTHER" id="PTHR35008">
    <property type="entry name" value="BLL4482 PROTEIN-RELATED"/>
    <property type="match status" value="1"/>
</dbReference>